<comment type="cofactor">
    <cofactor evidence="14 15">
        <name>Mn(2+)</name>
        <dbReference type="ChEBI" id="CHEBI:29035"/>
    </cofactor>
    <cofactor evidence="14 15">
        <name>Mg(2+)</name>
        <dbReference type="ChEBI" id="CHEBI:18420"/>
    </cofactor>
    <text evidence="14 15">Manganese or magnesium. Binds 1 divalent metal ion per monomer in the absence of substrate. May bind a second metal ion after substrate binding.</text>
</comment>
<dbReference type="InterPro" id="IPR024567">
    <property type="entry name" value="RNase_HII/HIII_dom"/>
</dbReference>
<keyword evidence="19" id="KW-1185">Reference proteome</keyword>
<dbReference type="GO" id="GO:0004523">
    <property type="term" value="F:RNA-DNA hybrid ribonuclease activity"/>
    <property type="evidence" value="ECO:0007669"/>
    <property type="project" value="UniProtKB-UniRule"/>
</dbReference>
<evidence type="ECO:0000256" key="13">
    <source>
        <dbReference type="ARBA" id="ARBA00023211"/>
    </source>
</evidence>
<comment type="catalytic activity">
    <reaction evidence="1 14 15 16">
        <text>Endonucleolytic cleavage to 5'-phosphomonoester.</text>
        <dbReference type="EC" id="3.1.26.4"/>
    </reaction>
</comment>
<reference evidence="18 19" key="1">
    <citation type="submission" date="2019-01" db="EMBL/GenBank/DDBJ databases">
        <title>Draft genome sequences of the type strains of six Macrococcus species.</title>
        <authorList>
            <person name="Mazhar S."/>
            <person name="Altermann E."/>
            <person name="Hill C."/>
            <person name="Mcauliffe O."/>
        </authorList>
    </citation>
    <scope>NUCLEOTIDE SEQUENCE [LARGE SCALE GENOMIC DNA]</scope>
    <source>
        <strain evidence="18 19">ATCC 51828</strain>
    </source>
</reference>
<dbReference type="GO" id="GO:0005737">
    <property type="term" value="C:cytoplasm"/>
    <property type="evidence" value="ECO:0007669"/>
    <property type="project" value="UniProtKB-SubCell"/>
</dbReference>
<keyword evidence="8 14" id="KW-0963">Cytoplasm</keyword>
<dbReference type="EC" id="3.1.26.4" evidence="6 14"/>
<dbReference type="InterPro" id="IPR001352">
    <property type="entry name" value="RNase_HII/HIII"/>
</dbReference>
<dbReference type="PANTHER" id="PTHR10954">
    <property type="entry name" value="RIBONUCLEASE H2 SUBUNIT A"/>
    <property type="match status" value="1"/>
</dbReference>
<accession>A0A9Q8FQT6</accession>
<dbReference type="NCBIfam" id="NF000595">
    <property type="entry name" value="PRK00015.1-3"/>
    <property type="match status" value="1"/>
</dbReference>
<comment type="subcellular location">
    <subcellularLocation>
        <location evidence="4 14">Cytoplasm</location>
    </subcellularLocation>
</comment>
<evidence type="ECO:0000256" key="3">
    <source>
        <dbReference type="ARBA" id="ARBA00004065"/>
    </source>
</evidence>
<keyword evidence="13 14" id="KW-0464">Manganese</keyword>
<dbReference type="GO" id="GO:0032299">
    <property type="term" value="C:ribonuclease H2 complex"/>
    <property type="evidence" value="ECO:0007669"/>
    <property type="project" value="TreeGrafter"/>
</dbReference>
<evidence type="ECO:0000256" key="9">
    <source>
        <dbReference type="ARBA" id="ARBA00022722"/>
    </source>
</evidence>
<evidence type="ECO:0000256" key="8">
    <source>
        <dbReference type="ARBA" id="ARBA00022490"/>
    </source>
</evidence>
<evidence type="ECO:0000256" key="6">
    <source>
        <dbReference type="ARBA" id="ARBA00012180"/>
    </source>
</evidence>
<feature type="domain" description="RNase H type-2" evidence="17">
    <location>
        <begin position="83"/>
        <end position="269"/>
    </location>
</feature>
<dbReference type="Gene3D" id="3.30.420.10">
    <property type="entry name" value="Ribonuclease H-like superfamily/Ribonuclease H"/>
    <property type="match status" value="1"/>
</dbReference>
<evidence type="ECO:0000256" key="15">
    <source>
        <dbReference type="PROSITE-ProRule" id="PRU01319"/>
    </source>
</evidence>
<dbReference type="GO" id="GO:0006298">
    <property type="term" value="P:mismatch repair"/>
    <property type="evidence" value="ECO:0007669"/>
    <property type="project" value="TreeGrafter"/>
</dbReference>
<comment type="cofactor">
    <cofactor evidence="2">
        <name>Mg(2+)</name>
        <dbReference type="ChEBI" id="CHEBI:18420"/>
    </cofactor>
</comment>
<organism evidence="18 19">
    <name type="scientific">Macrococcus carouselicus</name>
    <dbReference type="NCBI Taxonomy" id="69969"/>
    <lineage>
        <taxon>Bacteria</taxon>
        <taxon>Bacillati</taxon>
        <taxon>Bacillota</taxon>
        <taxon>Bacilli</taxon>
        <taxon>Bacillales</taxon>
        <taxon>Staphylococcaceae</taxon>
        <taxon>Macrococcus</taxon>
    </lineage>
</organism>
<keyword evidence="10 14" id="KW-0479">Metal-binding</keyword>
<keyword evidence="9 14" id="KW-0540">Nuclease</keyword>
<evidence type="ECO:0000256" key="12">
    <source>
        <dbReference type="ARBA" id="ARBA00022801"/>
    </source>
</evidence>
<dbReference type="AlphaFoldDB" id="A0A9Q8FQT6"/>
<proteinExistence type="inferred from homology"/>
<evidence type="ECO:0000256" key="11">
    <source>
        <dbReference type="ARBA" id="ARBA00022759"/>
    </source>
</evidence>
<dbReference type="PANTHER" id="PTHR10954:SF18">
    <property type="entry name" value="RIBONUCLEASE HII"/>
    <property type="match status" value="1"/>
</dbReference>
<dbReference type="PROSITE" id="PS51975">
    <property type="entry name" value="RNASE_H_2"/>
    <property type="match status" value="1"/>
</dbReference>
<dbReference type="HAMAP" id="MF_00052_B">
    <property type="entry name" value="RNase_HII_B"/>
    <property type="match status" value="1"/>
</dbReference>
<gene>
    <name evidence="14" type="primary">rnhB</name>
    <name evidence="18" type="ORF">ERX40_02415</name>
</gene>
<keyword evidence="12 14" id="KW-0378">Hydrolase</keyword>
<dbReference type="GO" id="GO:0030145">
    <property type="term" value="F:manganese ion binding"/>
    <property type="evidence" value="ECO:0007669"/>
    <property type="project" value="UniProtKB-UniRule"/>
</dbReference>
<evidence type="ECO:0000256" key="5">
    <source>
        <dbReference type="ARBA" id="ARBA00007383"/>
    </source>
</evidence>
<evidence type="ECO:0000313" key="18">
    <source>
        <dbReference type="EMBL" id="TDM04043.1"/>
    </source>
</evidence>
<evidence type="ECO:0000256" key="14">
    <source>
        <dbReference type="HAMAP-Rule" id="MF_00052"/>
    </source>
</evidence>
<dbReference type="InterPro" id="IPR022898">
    <property type="entry name" value="RNase_HII"/>
</dbReference>
<feature type="binding site" evidence="14 15">
    <location>
        <position position="89"/>
    </location>
    <ligand>
        <name>a divalent metal cation</name>
        <dbReference type="ChEBI" id="CHEBI:60240"/>
    </ligand>
</feature>
<evidence type="ECO:0000256" key="2">
    <source>
        <dbReference type="ARBA" id="ARBA00001946"/>
    </source>
</evidence>
<comment type="similarity">
    <text evidence="5 14 16">Belongs to the RNase HII family.</text>
</comment>
<evidence type="ECO:0000256" key="10">
    <source>
        <dbReference type="ARBA" id="ARBA00022723"/>
    </source>
</evidence>
<dbReference type="InterPro" id="IPR012337">
    <property type="entry name" value="RNaseH-like_sf"/>
</dbReference>
<protein>
    <recommendedName>
        <fullName evidence="7 14">Ribonuclease HII</fullName>
        <shortName evidence="14">RNase HII</shortName>
        <ecNumber evidence="6 14">3.1.26.4</ecNumber>
    </recommendedName>
</protein>
<dbReference type="InterPro" id="IPR036397">
    <property type="entry name" value="RNaseH_sf"/>
</dbReference>
<dbReference type="SUPFAM" id="SSF53098">
    <property type="entry name" value="Ribonuclease H-like"/>
    <property type="match status" value="1"/>
</dbReference>
<evidence type="ECO:0000256" key="7">
    <source>
        <dbReference type="ARBA" id="ARBA00019179"/>
    </source>
</evidence>
<comment type="caution">
    <text evidence="18">The sequence shown here is derived from an EMBL/GenBank/DDBJ whole genome shotgun (WGS) entry which is preliminary data.</text>
</comment>
<name>A0A9Q8FQT6_9STAP</name>
<evidence type="ECO:0000313" key="19">
    <source>
        <dbReference type="Proteomes" id="UP000295280"/>
    </source>
</evidence>
<sequence length="269" mass="29915">MLRSAAIHSTESRSLNLQMKLSELKSLLETYTDAEDIRLDFGGDARTGAQKMVAARLRQLELEAKLKENYLVASEFEIRYPGEVICGIDEVGRGPLAGPVVACAVILEEDHYYPGLTDSKKLSAKKRQSLEALLLERVRDYSIGVATVEEIDAINIYEASKRAMLRAVQGLTVKPTVLLIDAMTLNTGLIEEAIIKGDMRSVSIGAASILAKEYRDRLMAEYDQKYPGYDFKQNAGYGTKKHLEGLEAHGITPIHRRTFEPVKSIIRNV</sequence>
<feature type="binding site" evidence="14 15">
    <location>
        <position position="90"/>
    </location>
    <ligand>
        <name>a divalent metal cation</name>
        <dbReference type="ChEBI" id="CHEBI:60240"/>
    </ligand>
</feature>
<comment type="function">
    <text evidence="3 14 16">Endonuclease that specifically degrades the RNA of RNA-DNA hybrids.</text>
</comment>
<dbReference type="Proteomes" id="UP000295280">
    <property type="component" value="Unassembled WGS sequence"/>
</dbReference>
<dbReference type="CDD" id="cd07182">
    <property type="entry name" value="RNase_HII_bacteria_HII_like"/>
    <property type="match status" value="1"/>
</dbReference>
<keyword evidence="11 14" id="KW-0255">Endonuclease</keyword>
<feature type="binding site" evidence="14 15">
    <location>
        <position position="181"/>
    </location>
    <ligand>
        <name>a divalent metal cation</name>
        <dbReference type="ChEBI" id="CHEBI:60240"/>
    </ligand>
</feature>
<dbReference type="OrthoDB" id="9803420at2"/>
<dbReference type="NCBIfam" id="NF000594">
    <property type="entry name" value="PRK00015.1-1"/>
    <property type="match status" value="1"/>
</dbReference>
<dbReference type="Pfam" id="PF01351">
    <property type="entry name" value="RNase_HII"/>
    <property type="match status" value="1"/>
</dbReference>
<dbReference type="GO" id="GO:0003723">
    <property type="term" value="F:RNA binding"/>
    <property type="evidence" value="ECO:0007669"/>
    <property type="project" value="UniProtKB-UniRule"/>
</dbReference>
<evidence type="ECO:0000256" key="16">
    <source>
        <dbReference type="RuleBase" id="RU003515"/>
    </source>
</evidence>
<dbReference type="EMBL" id="SCWD01000001">
    <property type="protein sequence ID" value="TDM04043.1"/>
    <property type="molecule type" value="Genomic_DNA"/>
</dbReference>
<dbReference type="FunFam" id="3.30.420.10:FF:000006">
    <property type="entry name" value="Ribonuclease HII"/>
    <property type="match status" value="1"/>
</dbReference>
<dbReference type="GO" id="GO:0043137">
    <property type="term" value="P:DNA replication, removal of RNA primer"/>
    <property type="evidence" value="ECO:0007669"/>
    <property type="project" value="TreeGrafter"/>
</dbReference>
<evidence type="ECO:0000256" key="1">
    <source>
        <dbReference type="ARBA" id="ARBA00000077"/>
    </source>
</evidence>
<evidence type="ECO:0000256" key="4">
    <source>
        <dbReference type="ARBA" id="ARBA00004496"/>
    </source>
</evidence>
<evidence type="ECO:0000259" key="17">
    <source>
        <dbReference type="PROSITE" id="PS51975"/>
    </source>
</evidence>